<dbReference type="OrthoDB" id="9931358at2"/>
<proteinExistence type="predicted"/>
<accession>A0A345Y2E9</accession>
<protein>
    <submittedName>
        <fullName evidence="1">Uncharacterized protein</fullName>
    </submittedName>
</protein>
<name>A0A345Y2E9_9NEIS</name>
<dbReference type="RefSeq" id="WP_115431983.1">
    <property type="nucleotide sequence ID" value="NZ_CP031337.1"/>
</dbReference>
<evidence type="ECO:0000313" key="2">
    <source>
        <dbReference type="Proteomes" id="UP000254537"/>
    </source>
</evidence>
<reference evidence="1 2" key="1">
    <citation type="submission" date="2018-07" db="EMBL/GenBank/DDBJ databases">
        <title>Crenobacter cavernae sp. nov., isolated from a karst cave.</title>
        <authorList>
            <person name="Zhu H."/>
        </authorList>
    </citation>
    <scope>NUCLEOTIDE SEQUENCE [LARGE SCALE GENOMIC DNA]</scope>
    <source>
        <strain evidence="1 2">K1W11S-77</strain>
    </source>
</reference>
<sequence length="65" mass="7271">MKSAAALALKSPQAYFAKPNTERPKKKVFNDDLLMPFYAAVPSKGQNKPGQSVRKDSAFAWFSFF</sequence>
<dbReference type="KEGG" id="ccah:DWG20_00900"/>
<dbReference type="EMBL" id="CP031337">
    <property type="protein sequence ID" value="AXK38101.1"/>
    <property type="molecule type" value="Genomic_DNA"/>
</dbReference>
<dbReference type="AlphaFoldDB" id="A0A345Y2E9"/>
<gene>
    <name evidence="1" type="ORF">DWG20_00900</name>
</gene>
<dbReference type="Proteomes" id="UP000254537">
    <property type="component" value="Chromosome"/>
</dbReference>
<organism evidence="1 2">
    <name type="scientific">Crenobacter cavernae</name>
    <dbReference type="NCBI Taxonomy" id="2290923"/>
    <lineage>
        <taxon>Bacteria</taxon>
        <taxon>Pseudomonadati</taxon>
        <taxon>Pseudomonadota</taxon>
        <taxon>Betaproteobacteria</taxon>
        <taxon>Neisseriales</taxon>
        <taxon>Neisseriaceae</taxon>
        <taxon>Crenobacter</taxon>
    </lineage>
</organism>
<evidence type="ECO:0000313" key="1">
    <source>
        <dbReference type="EMBL" id="AXK38101.1"/>
    </source>
</evidence>